<keyword evidence="2" id="KW-0812">Transmembrane</keyword>
<dbReference type="EMBL" id="PYWC01000071">
    <property type="protein sequence ID" value="PWW73913.1"/>
    <property type="molecule type" value="Genomic_DNA"/>
</dbReference>
<reference evidence="3 4" key="1">
    <citation type="submission" date="2018-03" db="EMBL/GenBank/DDBJ databases">
        <title>Genomes of Pezizomycetes fungi and the evolution of truffles.</title>
        <authorList>
            <person name="Murat C."/>
            <person name="Payen T."/>
            <person name="Noel B."/>
            <person name="Kuo A."/>
            <person name="Martin F.M."/>
        </authorList>
    </citation>
    <scope>NUCLEOTIDE SEQUENCE [LARGE SCALE GENOMIC DNA]</scope>
    <source>
        <strain evidence="3">091103-1</strain>
    </source>
</reference>
<proteinExistence type="predicted"/>
<feature type="region of interest" description="Disordered" evidence="1">
    <location>
        <begin position="77"/>
        <end position="105"/>
    </location>
</feature>
<evidence type="ECO:0000313" key="4">
    <source>
        <dbReference type="Proteomes" id="UP000246991"/>
    </source>
</evidence>
<feature type="compositionally biased region" description="Low complexity" evidence="1">
    <location>
        <begin position="77"/>
        <end position="93"/>
    </location>
</feature>
<organism evidence="3 4">
    <name type="scientific">Tuber magnatum</name>
    <name type="common">white Piedmont truffle</name>
    <dbReference type="NCBI Taxonomy" id="42249"/>
    <lineage>
        <taxon>Eukaryota</taxon>
        <taxon>Fungi</taxon>
        <taxon>Dikarya</taxon>
        <taxon>Ascomycota</taxon>
        <taxon>Pezizomycotina</taxon>
        <taxon>Pezizomycetes</taxon>
        <taxon>Pezizales</taxon>
        <taxon>Tuberaceae</taxon>
        <taxon>Tuber</taxon>
    </lineage>
</organism>
<sequence length="123" mass="13211">MSLPNLGPLEILGILQAWAAHFFVFLGILTMAPAILILLYDATLYIWRYLILAPLTGTPFPAQAVETTEREEVEEVAATATATATRSTLTTATGRRRRALSGSAERPLVASVEPMEGLEGVGL</sequence>
<keyword evidence="2" id="KW-0472">Membrane</keyword>
<comment type="caution">
    <text evidence="3">The sequence shown here is derived from an EMBL/GenBank/DDBJ whole genome shotgun (WGS) entry which is preliminary data.</text>
</comment>
<accession>A0A317SHQ0</accession>
<evidence type="ECO:0000256" key="2">
    <source>
        <dbReference type="SAM" id="Phobius"/>
    </source>
</evidence>
<dbReference type="AlphaFoldDB" id="A0A317SHQ0"/>
<evidence type="ECO:0000256" key="1">
    <source>
        <dbReference type="SAM" id="MobiDB-lite"/>
    </source>
</evidence>
<keyword evidence="4" id="KW-1185">Reference proteome</keyword>
<feature type="transmembrane region" description="Helical" evidence="2">
    <location>
        <begin position="20"/>
        <end position="40"/>
    </location>
</feature>
<keyword evidence="2" id="KW-1133">Transmembrane helix</keyword>
<evidence type="ECO:0000313" key="3">
    <source>
        <dbReference type="EMBL" id="PWW73913.1"/>
    </source>
</evidence>
<gene>
    <name evidence="3" type="ORF">C7212DRAFT_346486</name>
</gene>
<protein>
    <submittedName>
        <fullName evidence="3">Uncharacterized protein</fullName>
    </submittedName>
</protein>
<dbReference type="OrthoDB" id="5409587at2759"/>
<name>A0A317SHQ0_9PEZI</name>
<dbReference type="Proteomes" id="UP000246991">
    <property type="component" value="Unassembled WGS sequence"/>
</dbReference>